<dbReference type="Pfam" id="PF04082">
    <property type="entry name" value="Fungal_trans"/>
    <property type="match status" value="1"/>
</dbReference>
<dbReference type="SUPFAM" id="SSF57701">
    <property type="entry name" value="Zn2/Cys6 DNA-binding domain"/>
    <property type="match status" value="1"/>
</dbReference>
<evidence type="ECO:0000256" key="5">
    <source>
        <dbReference type="ARBA" id="ARBA00023163"/>
    </source>
</evidence>
<dbReference type="GO" id="GO:0008270">
    <property type="term" value="F:zinc ion binding"/>
    <property type="evidence" value="ECO:0007669"/>
    <property type="project" value="InterPro"/>
</dbReference>
<keyword evidence="1" id="KW-0479">Metal-binding</keyword>
<feature type="region of interest" description="Disordered" evidence="7">
    <location>
        <begin position="166"/>
        <end position="191"/>
    </location>
</feature>
<evidence type="ECO:0000256" key="6">
    <source>
        <dbReference type="ARBA" id="ARBA00023242"/>
    </source>
</evidence>
<evidence type="ECO:0000256" key="2">
    <source>
        <dbReference type="ARBA" id="ARBA00022833"/>
    </source>
</evidence>
<feature type="compositionally biased region" description="Polar residues" evidence="7">
    <location>
        <begin position="166"/>
        <end position="184"/>
    </location>
</feature>
<keyword evidence="6" id="KW-0539">Nucleus</keyword>
<organism evidence="9 10">
    <name type="scientific">Fusarium oxysporum f. sp. narcissi</name>
    <dbReference type="NCBI Taxonomy" id="451672"/>
    <lineage>
        <taxon>Eukaryota</taxon>
        <taxon>Fungi</taxon>
        <taxon>Dikarya</taxon>
        <taxon>Ascomycota</taxon>
        <taxon>Pezizomycotina</taxon>
        <taxon>Sordariomycetes</taxon>
        <taxon>Hypocreomycetidae</taxon>
        <taxon>Hypocreales</taxon>
        <taxon>Nectriaceae</taxon>
        <taxon>Fusarium</taxon>
        <taxon>Fusarium oxysporum species complex</taxon>
    </lineage>
</organism>
<gene>
    <name evidence="9" type="ORF">BFJ63_vAg6277</name>
</gene>
<dbReference type="GO" id="GO:0006351">
    <property type="term" value="P:DNA-templated transcription"/>
    <property type="evidence" value="ECO:0007669"/>
    <property type="project" value="InterPro"/>
</dbReference>
<dbReference type="Proteomes" id="UP000290540">
    <property type="component" value="Unassembled WGS sequence"/>
</dbReference>
<dbReference type="EMBL" id="MQTW01000036">
    <property type="protein sequence ID" value="RYC90932.1"/>
    <property type="molecule type" value="Genomic_DNA"/>
</dbReference>
<dbReference type="PANTHER" id="PTHR31944:SF129">
    <property type="entry name" value="ASPYRIDONES CLUSTER REGULATOR APDR-RELATED"/>
    <property type="match status" value="1"/>
</dbReference>
<dbReference type="GO" id="GO:0005634">
    <property type="term" value="C:nucleus"/>
    <property type="evidence" value="ECO:0007669"/>
    <property type="project" value="TreeGrafter"/>
</dbReference>
<proteinExistence type="predicted"/>
<dbReference type="PROSITE" id="PS00463">
    <property type="entry name" value="ZN2_CY6_FUNGAL_1"/>
    <property type="match status" value="1"/>
</dbReference>
<dbReference type="CDD" id="cd12148">
    <property type="entry name" value="fungal_TF_MHR"/>
    <property type="match status" value="1"/>
</dbReference>
<dbReference type="SMART" id="SM00066">
    <property type="entry name" value="GAL4"/>
    <property type="match status" value="1"/>
</dbReference>
<evidence type="ECO:0000256" key="7">
    <source>
        <dbReference type="SAM" id="MobiDB-lite"/>
    </source>
</evidence>
<dbReference type="CDD" id="cd00067">
    <property type="entry name" value="GAL4"/>
    <property type="match status" value="1"/>
</dbReference>
<dbReference type="PANTHER" id="PTHR31944">
    <property type="entry name" value="HEME-RESPONSIVE ZINC FINGER TRANSCRIPTION FACTOR HAP1"/>
    <property type="match status" value="1"/>
</dbReference>
<dbReference type="InterPro" id="IPR001138">
    <property type="entry name" value="Zn2Cys6_DnaBD"/>
</dbReference>
<keyword evidence="5" id="KW-0804">Transcription</keyword>
<evidence type="ECO:0000313" key="9">
    <source>
        <dbReference type="EMBL" id="RYC90932.1"/>
    </source>
</evidence>
<dbReference type="PROSITE" id="PS50048">
    <property type="entry name" value="ZN2_CY6_FUNGAL_2"/>
    <property type="match status" value="1"/>
</dbReference>
<reference evidence="9 10" key="1">
    <citation type="submission" date="2016-12" db="EMBL/GenBank/DDBJ databases">
        <title>Draft genome sequence of Fusarium oxysporum causing rot on Narcissus.</title>
        <authorList>
            <person name="Armitage A.D."/>
            <person name="Taylor A."/>
            <person name="Clarkson J.P."/>
            <person name="Harrison R.J."/>
            <person name="Jackson A.C."/>
        </authorList>
    </citation>
    <scope>NUCLEOTIDE SEQUENCE [LARGE SCALE GENOMIC DNA]</scope>
    <source>
        <strain evidence="9 10">N139</strain>
    </source>
</reference>
<dbReference type="GO" id="GO:0001228">
    <property type="term" value="F:DNA-binding transcription activator activity, RNA polymerase II-specific"/>
    <property type="evidence" value="ECO:0007669"/>
    <property type="project" value="TreeGrafter"/>
</dbReference>
<keyword evidence="2" id="KW-0862">Zinc</keyword>
<dbReference type="InterPro" id="IPR051430">
    <property type="entry name" value="Fungal_TF_Env_Response"/>
</dbReference>
<feature type="domain" description="Zn(2)-C6 fungal-type" evidence="8">
    <location>
        <begin position="15"/>
        <end position="46"/>
    </location>
</feature>
<sequence>MDPGPAYKRRRPAVACTECRRRKIRCDRHSPCGPCSKSMPSLRCVYNNQPTARIPESYLDPGMQQQHDSLVLSSHAHMVPHEQSIFGQQPFDEVQEMDLFNMDVAPMTDVSLGFVDMDFFGMSDSHSKSASIDSTNSLLQGLSRSPSWTTSSLPSTMASSITNSLQNMPLTQTKSSGRSSASQTRETEYSSIEDHESHWYEPFSKCEKFKFLVDSLSGDDIHLSSEQEALRPLFESYNRLFRDVRRTHESKLATENSVSTQNGARSMLPARRTCDSLVDAYIKTFESVLRIIHVPSFLRDYEHFWEDSASSISSTDETFPCKLLLVAALGSITFTPTDSQQDQATSCREHSNNWISYVKDWLARKSMKGMRGDLSMAQIACLLALTRHTHHQDSAPMGVAWLSEGHGLTHMAVQMGLHREPRVRSPNISAKEAEIRRRLWATMLELSLQVSVDQSLPAPIAPESYDCEVPSSIADDDLVLGVESQSMIQSSVLMLLAQTQRLRLRILQLVNAPGSSKTYQECHALASELNAACSVGESKLDSQLSDFQNSLLTRFTKPFVLALHDAFAEEAYSKPEYYYSRRMRMEISAQLLSSTANQGSYSALFINGSGQFSVTQRQATMSLCLDLIRDFEEESFPNLDSGSRAKLRDILSNTITTFKRRVEASRGSDTTEEFILFSCALSYIESLQRKEDGKKVARRINETAKNVLGVCCDTMEKQRRRESLAETDIWMGR</sequence>
<keyword evidence="3" id="KW-0805">Transcription regulation</keyword>
<dbReference type="InterPro" id="IPR036864">
    <property type="entry name" value="Zn2-C6_fun-type_DNA-bd_sf"/>
</dbReference>
<keyword evidence="4" id="KW-0238">DNA-binding</keyword>
<accession>A0A4Q2VVK7</accession>
<dbReference type="InterPro" id="IPR007219">
    <property type="entry name" value="XnlR_reg_dom"/>
</dbReference>
<evidence type="ECO:0000259" key="8">
    <source>
        <dbReference type="PROSITE" id="PS50048"/>
    </source>
</evidence>
<comment type="caution">
    <text evidence="9">The sequence shown here is derived from an EMBL/GenBank/DDBJ whole genome shotgun (WGS) entry which is preliminary data.</text>
</comment>
<name>A0A4Q2VVK7_FUSOX</name>
<evidence type="ECO:0000256" key="4">
    <source>
        <dbReference type="ARBA" id="ARBA00023125"/>
    </source>
</evidence>
<dbReference type="AlphaFoldDB" id="A0A4Q2VVK7"/>
<evidence type="ECO:0000256" key="3">
    <source>
        <dbReference type="ARBA" id="ARBA00023015"/>
    </source>
</evidence>
<dbReference type="GO" id="GO:0000978">
    <property type="term" value="F:RNA polymerase II cis-regulatory region sequence-specific DNA binding"/>
    <property type="evidence" value="ECO:0007669"/>
    <property type="project" value="TreeGrafter"/>
</dbReference>
<evidence type="ECO:0000313" key="10">
    <source>
        <dbReference type="Proteomes" id="UP000290540"/>
    </source>
</evidence>
<dbReference type="Gene3D" id="4.10.240.10">
    <property type="entry name" value="Zn(2)-C6 fungal-type DNA-binding domain"/>
    <property type="match status" value="1"/>
</dbReference>
<protein>
    <recommendedName>
        <fullName evidence="8">Zn(2)-C6 fungal-type domain-containing protein</fullName>
    </recommendedName>
</protein>
<evidence type="ECO:0000256" key="1">
    <source>
        <dbReference type="ARBA" id="ARBA00022723"/>
    </source>
</evidence>
<dbReference type="Pfam" id="PF00172">
    <property type="entry name" value="Zn_clus"/>
    <property type="match status" value="1"/>
</dbReference>